<evidence type="ECO:0000256" key="11">
    <source>
        <dbReference type="ARBA" id="ARBA00023125"/>
    </source>
</evidence>
<comment type="function">
    <text evidence="13">DNA-binding protein that specifically recognizes consensus sequences at the breakpoint junctions in chromosomal translocations, mostly involving immunoglobulin (Ig)/T-cell receptor gene segments. Seems to recognize single-stranded DNA ends generated by staggered breaks occurring at recombination hot spots.</text>
</comment>
<dbReference type="FunFam" id="1.20.58.190:FF:000001">
    <property type="entry name" value="Translin"/>
    <property type="match status" value="1"/>
</dbReference>
<dbReference type="InterPro" id="IPR016068">
    <property type="entry name" value="Translin_N"/>
</dbReference>
<dbReference type="EMBL" id="JABSTU010000008">
    <property type="protein sequence ID" value="KAH8023587.1"/>
    <property type="molecule type" value="Genomic_DNA"/>
</dbReference>
<comment type="caution">
    <text evidence="17">The sequence shown here is derived from an EMBL/GenBank/DDBJ whole genome shotgun (WGS) entry which is preliminary data.</text>
</comment>
<dbReference type="InterPro" id="IPR033956">
    <property type="entry name" value="Translin"/>
</dbReference>
<evidence type="ECO:0000256" key="16">
    <source>
        <dbReference type="PIRSR" id="PIRSR602848-1"/>
    </source>
</evidence>
<dbReference type="InterPro" id="IPR016069">
    <property type="entry name" value="Translin_C"/>
</dbReference>
<evidence type="ECO:0000256" key="9">
    <source>
        <dbReference type="ARBA" id="ARBA00022801"/>
    </source>
</evidence>
<dbReference type="GO" id="GO:0043565">
    <property type="term" value="F:sequence-specific DNA binding"/>
    <property type="evidence" value="ECO:0007669"/>
    <property type="project" value="InterPro"/>
</dbReference>
<dbReference type="GO" id="GO:0003723">
    <property type="term" value="F:RNA binding"/>
    <property type="evidence" value="ECO:0007669"/>
    <property type="project" value="UniProtKB-KW"/>
</dbReference>
<dbReference type="GO" id="GO:0005737">
    <property type="term" value="C:cytoplasm"/>
    <property type="evidence" value="ECO:0007669"/>
    <property type="project" value="UniProtKB-SubCell"/>
</dbReference>
<feature type="binding site" evidence="16">
    <location>
        <position position="182"/>
    </location>
    <ligand>
        <name>Mg(2+)</name>
        <dbReference type="ChEBI" id="CHEBI:18420"/>
    </ligand>
</feature>
<dbReference type="GO" id="GO:0005634">
    <property type="term" value="C:nucleus"/>
    <property type="evidence" value="ECO:0007669"/>
    <property type="project" value="UniProtKB-SubCell"/>
</dbReference>
<dbReference type="GO" id="GO:0004519">
    <property type="term" value="F:endonuclease activity"/>
    <property type="evidence" value="ECO:0007669"/>
    <property type="project" value="UniProtKB-KW"/>
</dbReference>
<keyword evidence="9" id="KW-0378">Hydrolase</keyword>
<comment type="subunit">
    <text evidence="4">Ring-shaped heterooctamer of six TSN and two TSNAX subunits, DNA/RNA binding occurs inside the ring.</text>
</comment>
<evidence type="ECO:0000256" key="10">
    <source>
        <dbReference type="ARBA" id="ARBA00022884"/>
    </source>
</evidence>
<keyword evidence="7" id="KW-0540">Nuclease</keyword>
<dbReference type="PANTHER" id="PTHR10741">
    <property type="entry name" value="TRANSLIN AND TRANSLIN ASSOCIATED PROTEIN X"/>
    <property type="match status" value="1"/>
</dbReference>
<keyword evidence="12" id="KW-0539">Nucleus</keyword>
<comment type="function">
    <text evidence="14">Exhibits both single-stranded and double-stranded endoribonuclease activity. May act as an activator of RNA-induced silencing complex (RISC) by facilitating endonucleolytic cleavage of the siRNA passenger strand.</text>
</comment>
<dbReference type="FunFam" id="1.20.58.200:FF:000002">
    <property type="entry name" value="Putative translin"/>
    <property type="match status" value="1"/>
</dbReference>
<evidence type="ECO:0000256" key="4">
    <source>
        <dbReference type="ARBA" id="ARBA00011685"/>
    </source>
</evidence>
<keyword evidence="8" id="KW-0255">Endonuclease</keyword>
<dbReference type="SUPFAM" id="SSF74784">
    <property type="entry name" value="Translin"/>
    <property type="match status" value="1"/>
</dbReference>
<evidence type="ECO:0000313" key="17">
    <source>
        <dbReference type="EMBL" id="KAH8023587.1"/>
    </source>
</evidence>
<evidence type="ECO:0000256" key="6">
    <source>
        <dbReference type="ARBA" id="ARBA00022490"/>
    </source>
</evidence>
<evidence type="ECO:0000256" key="3">
    <source>
        <dbReference type="ARBA" id="ARBA00005902"/>
    </source>
</evidence>
<dbReference type="InterPro" id="IPR036081">
    <property type="entry name" value="Translin_sf"/>
</dbReference>
<evidence type="ECO:0000256" key="13">
    <source>
        <dbReference type="ARBA" id="ARBA00025374"/>
    </source>
</evidence>
<keyword evidence="11" id="KW-0238">DNA-binding</keyword>
<keyword evidence="10" id="KW-0694">RNA-binding</keyword>
<evidence type="ECO:0000256" key="2">
    <source>
        <dbReference type="ARBA" id="ARBA00004496"/>
    </source>
</evidence>
<dbReference type="CDD" id="cd14819">
    <property type="entry name" value="Translin"/>
    <property type="match status" value="1"/>
</dbReference>
<keyword evidence="16" id="KW-0460">Magnesium</keyword>
<organism evidence="17 18">
    <name type="scientific">Rhipicephalus microplus</name>
    <name type="common">Cattle tick</name>
    <name type="synonym">Boophilus microplus</name>
    <dbReference type="NCBI Taxonomy" id="6941"/>
    <lineage>
        <taxon>Eukaryota</taxon>
        <taxon>Metazoa</taxon>
        <taxon>Ecdysozoa</taxon>
        <taxon>Arthropoda</taxon>
        <taxon>Chelicerata</taxon>
        <taxon>Arachnida</taxon>
        <taxon>Acari</taxon>
        <taxon>Parasitiformes</taxon>
        <taxon>Ixodida</taxon>
        <taxon>Ixodoidea</taxon>
        <taxon>Ixodidae</taxon>
        <taxon>Rhipicephalinae</taxon>
        <taxon>Rhipicephalus</taxon>
        <taxon>Boophilus</taxon>
    </lineage>
</organism>
<dbReference type="GO" id="GO:0016070">
    <property type="term" value="P:RNA metabolic process"/>
    <property type="evidence" value="ECO:0007669"/>
    <property type="project" value="InterPro"/>
</dbReference>
<evidence type="ECO:0000256" key="5">
    <source>
        <dbReference type="ARBA" id="ARBA00022196"/>
    </source>
</evidence>
<evidence type="ECO:0000256" key="1">
    <source>
        <dbReference type="ARBA" id="ARBA00004123"/>
    </source>
</evidence>
<reference evidence="17" key="1">
    <citation type="journal article" date="2020" name="Cell">
        <title>Large-Scale Comparative Analyses of Tick Genomes Elucidate Their Genetic Diversity and Vector Capacities.</title>
        <authorList>
            <consortium name="Tick Genome and Microbiome Consortium (TIGMIC)"/>
            <person name="Jia N."/>
            <person name="Wang J."/>
            <person name="Shi W."/>
            <person name="Du L."/>
            <person name="Sun Y."/>
            <person name="Zhan W."/>
            <person name="Jiang J.F."/>
            <person name="Wang Q."/>
            <person name="Zhang B."/>
            <person name="Ji P."/>
            <person name="Bell-Sakyi L."/>
            <person name="Cui X.M."/>
            <person name="Yuan T.T."/>
            <person name="Jiang B.G."/>
            <person name="Yang W.F."/>
            <person name="Lam T.T."/>
            <person name="Chang Q.C."/>
            <person name="Ding S.J."/>
            <person name="Wang X.J."/>
            <person name="Zhu J.G."/>
            <person name="Ruan X.D."/>
            <person name="Zhao L."/>
            <person name="Wei J.T."/>
            <person name="Ye R.Z."/>
            <person name="Que T.C."/>
            <person name="Du C.H."/>
            <person name="Zhou Y.H."/>
            <person name="Cheng J.X."/>
            <person name="Dai P.F."/>
            <person name="Guo W.B."/>
            <person name="Han X.H."/>
            <person name="Huang E.J."/>
            <person name="Li L.F."/>
            <person name="Wei W."/>
            <person name="Gao Y.C."/>
            <person name="Liu J.Z."/>
            <person name="Shao H.Z."/>
            <person name="Wang X."/>
            <person name="Wang C.C."/>
            <person name="Yang T.C."/>
            <person name="Huo Q.B."/>
            <person name="Li W."/>
            <person name="Chen H.Y."/>
            <person name="Chen S.E."/>
            <person name="Zhou L.G."/>
            <person name="Ni X.B."/>
            <person name="Tian J.H."/>
            <person name="Sheng Y."/>
            <person name="Liu T."/>
            <person name="Pan Y.S."/>
            <person name="Xia L.Y."/>
            <person name="Li J."/>
            <person name="Zhao F."/>
            <person name="Cao W.C."/>
        </authorList>
    </citation>
    <scope>NUCLEOTIDE SEQUENCE</scope>
    <source>
        <strain evidence="17">Rmic-2018</strain>
    </source>
</reference>
<evidence type="ECO:0000313" key="18">
    <source>
        <dbReference type="Proteomes" id="UP000821866"/>
    </source>
</evidence>
<comment type="subcellular location">
    <subcellularLocation>
        <location evidence="2">Cytoplasm</location>
    </subcellularLocation>
    <subcellularLocation>
        <location evidence="1">Nucleus</location>
    </subcellularLocation>
</comment>
<name>A0A9J6DNL1_RHIMP</name>
<proteinExistence type="inferred from homology"/>
<evidence type="ECO:0000256" key="7">
    <source>
        <dbReference type="ARBA" id="ARBA00022722"/>
    </source>
</evidence>
<dbReference type="Pfam" id="PF01997">
    <property type="entry name" value="Translin"/>
    <property type="match status" value="1"/>
</dbReference>
<dbReference type="GO" id="GO:0046872">
    <property type="term" value="F:metal ion binding"/>
    <property type="evidence" value="ECO:0007669"/>
    <property type="project" value="UniProtKB-KW"/>
</dbReference>
<keyword evidence="16" id="KW-0479">Metal-binding</keyword>
<gene>
    <name evidence="17" type="ORF">HPB51_014836</name>
</gene>
<comment type="similarity">
    <text evidence="3">Belongs to the translin family.</text>
</comment>
<reference evidence="17" key="2">
    <citation type="submission" date="2021-09" db="EMBL/GenBank/DDBJ databases">
        <authorList>
            <person name="Jia N."/>
            <person name="Wang J."/>
            <person name="Shi W."/>
            <person name="Du L."/>
            <person name="Sun Y."/>
            <person name="Zhan W."/>
            <person name="Jiang J."/>
            <person name="Wang Q."/>
            <person name="Zhang B."/>
            <person name="Ji P."/>
            <person name="Sakyi L.B."/>
            <person name="Cui X."/>
            <person name="Yuan T."/>
            <person name="Jiang B."/>
            <person name="Yang W."/>
            <person name="Lam T.T.-Y."/>
            <person name="Chang Q."/>
            <person name="Ding S."/>
            <person name="Wang X."/>
            <person name="Zhu J."/>
            <person name="Ruan X."/>
            <person name="Zhao L."/>
            <person name="Wei J."/>
            <person name="Que T."/>
            <person name="Du C."/>
            <person name="Cheng J."/>
            <person name="Dai P."/>
            <person name="Han X."/>
            <person name="Huang E."/>
            <person name="Gao Y."/>
            <person name="Liu J."/>
            <person name="Shao H."/>
            <person name="Ye R."/>
            <person name="Li L."/>
            <person name="Wei W."/>
            <person name="Wang X."/>
            <person name="Wang C."/>
            <person name="Huo Q."/>
            <person name="Li W."/>
            <person name="Guo W."/>
            <person name="Chen H."/>
            <person name="Chen S."/>
            <person name="Zhou L."/>
            <person name="Zhou L."/>
            <person name="Ni X."/>
            <person name="Tian J."/>
            <person name="Zhou Y."/>
            <person name="Sheng Y."/>
            <person name="Liu T."/>
            <person name="Pan Y."/>
            <person name="Xia L."/>
            <person name="Li J."/>
            <person name="Zhao F."/>
            <person name="Cao W."/>
        </authorList>
    </citation>
    <scope>NUCLEOTIDE SEQUENCE</scope>
    <source>
        <strain evidence="17">Rmic-2018</strain>
        <tissue evidence="17">Larvae</tissue>
    </source>
</reference>
<evidence type="ECO:0000256" key="8">
    <source>
        <dbReference type="ARBA" id="ARBA00022759"/>
    </source>
</evidence>
<keyword evidence="6" id="KW-0963">Cytoplasm</keyword>
<dbReference type="Gene3D" id="1.20.58.200">
    <property type="entry name" value="Translin, domain 2"/>
    <property type="match status" value="1"/>
</dbReference>
<dbReference type="VEuPathDB" id="VectorBase:LOC119171837"/>
<evidence type="ECO:0000256" key="12">
    <source>
        <dbReference type="ARBA" id="ARBA00023242"/>
    </source>
</evidence>
<evidence type="ECO:0000256" key="15">
    <source>
        <dbReference type="ARBA" id="ARBA00030513"/>
    </source>
</evidence>
<dbReference type="GO" id="GO:0003697">
    <property type="term" value="F:single-stranded DNA binding"/>
    <property type="evidence" value="ECO:0007669"/>
    <property type="project" value="InterPro"/>
</dbReference>
<dbReference type="GO" id="GO:0016787">
    <property type="term" value="F:hydrolase activity"/>
    <property type="evidence" value="ECO:0007669"/>
    <property type="project" value="UniProtKB-KW"/>
</dbReference>
<accession>A0A9J6DNL1</accession>
<evidence type="ECO:0000256" key="14">
    <source>
        <dbReference type="ARBA" id="ARBA00025410"/>
    </source>
</evidence>
<protein>
    <recommendedName>
        <fullName evidence="5">Translin</fullName>
    </recommendedName>
    <alternativeName>
        <fullName evidence="15">Component 3 of promoter of RISC</fullName>
    </alternativeName>
</protein>
<dbReference type="Gene3D" id="1.20.58.190">
    <property type="entry name" value="Translin, domain 1"/>
    <property type="match status" value="1"/>
</dbReference>
<sequence>MIMRDAVVEGSGKVDHLGFFHVHAPNLSTPAYGILASIENRVASAGIRRSRYLREIRLAVREIEQTARGILTLLQAIHQQTGINTIPEVCQKSKVQFATIRDQYQLLKSKVPEGQYYRFHDHWRFVTQRLCFLAALTIYLEEERLVQREQVADLLGVCIEQDKGFHLDLDDYLSGLLMLADELSRFAVNSVTAGNYSWPMKISKFVTEMNLGFRLLNLKNDSLRKKFDALKYDLKKVEEVVYDLSIRGLKPSGDADLMPKSG</sequence>
<keyword evidence="18" id="KW-1185">Reference proteome</keyword>
<dbReference type="InterPro" id="IPR002848">
    <property type="entry name" value="Translin_fam"/>
</dbReference>
<dbReference type="AlphaFoldDB" id="A0A9J6DNL1"/>
<dbReference type="Proteomes" id="UP000821866">
    <property type="component" value="Chromosome 6"/>
</dbReference>